<dbReference type="InterPro" id="IPR028343">
    <property type="entry name" value="FBPtase"/>
</dbReference>
<dbReference type="AlphaFoldDB" id="R1D5P2"/>
<dbReference type="SUPFAM" id="SSF56655">
    <property type="entry name" value="Carbohydrate phosphatase"/>
    <property type="match status" value="1"/>
</dbReference>
<dbReference type="EC" id="3.1.3.11" evidence="2"/>
<keyword evidence="3" id="KW-0963">Cytoplasm</keyword>
<dbReference type="PRINTS" id="PR00115">
    <property type="entry name" value="F16BPHPHTASE"/>
</dbReference>
<accession>R1D5P2</accession>
<dbReference type="RefSeq" id="XP_005762309.1">
    <property type="nucleotide sequence ID" value="XM_005762252.1"/>
</dbReference>
<keyword evidence="5" id="KW-0378">Hydrolase</keyword>
<dbReference type="PANTHER" id="PTHR11556:SF35">
    <property type="entry name" value="SEDOHEPTULOSE-1,7-BISPHOSPHATASE, CHLOROPLASTIC"/>
    <property type="match status" value="1"/>
</dbReference>
<gene>
    <name evidence="7" type="ORF">EMIHUDRAFT_248640</name>
</gene>
<evidence type="ECO:0000256" key="4">
    <source>
        <dbReference type="ARBA" id="ARBA00024331"/>
    </source>
</evidence>
<evidence type="ECO:0000256" key="3">
    <source>
        <dbReference type="ARBA" id="ARBA00022490"/>
    </source>
</evidence>
<dbReference type="GO" id="GO:0006000">
    <property type="term" value="P:fructose metabolic process"/>
    <property type="evidence" value="ECO:0007669"/>
    <property type="project" value="TreeGrafter"/>
</dbReference>
<sequence>MLVTLDRHLRDVSGASPELVAVLEALECSFREVSLLLRHGLRTGGDAKHGSGVWQREVLKLDQKVAEIILAALRGTRTRVVALGTHEGVVELEGDSSGNGIGLDAAPPAPAPAVSADPYDYYCAPTSPATSPCVRRFAVVVDPLGGDAEKADAGASSGTIFSVYSARAGGEEGGTRASVLRRGEEMLAAGYVVFGAATQLVLSVGRGVDGFTLHPSLG</sequence>
<dbReference type="EMBL" id="KB868603">
    <property type="protein sequence ID" value="EOD09880.1"/>
    <property type="molecule type" value="Genomic_DNA"/>
</dbReference>
<dbReference type="Gene3D" id="3.30.540.10">
    <property type="entry name" value="Fructose-1,6-Bisphosphatase, subunit A, domain 1"/>
    <property type="match status" value="1"/>
</dbReference>
<dbReference type="GO" id="GO:0005737">
    <property type="term" value="C:cytoplasm"/>
    <property type="evidence" value="ECO:0007669"/>
    <property type="project" value="TreeGrafter"/>
</dbReference>
<dbReference type="HOGENOM" id="CLU_1275204_0_0_1"/>
<dbReference type="InterPro" id="IPR033391">
    <property type="entry name" value="FBPase_N"/>
</dbReference>
<keyword evidence="5" id="KW-0119">Carbohydrate metabolism</keyword>
<organism evidence="7">
    <name type="scientific">Emiliania huxleyi</name>
    <name type="common">Coccolithophore</name>
    <name type="synonym">Pontosphaera huxleyi</name>
    <dbReference type="NCBI Taxonomy" id="2903"/>
    <lineage>
        <taxon>Eukaryota</taxon>
        <taxon>Haptista</taxon>
        <taxon>Haptophyta</taxon>
        <taxon>Prymnesiophyceae</taxon>
        <taxon>Isochrysidales</taxon>
        <taxon>Noelaerhabdaceae</taxon>
        <taxon>Emiliania</taxon>
    </lineage>
</organism>
<proteinExistence type="inferred from homology"/>
<dbReference type="Pfam" id="PF00316">
    <property type="entry name" value="FBPase"/>
    <property type="match status" value="1"/>
</dbReference>
<dbReference type="PANTHER" id="PTHR11556">
    <property type="entry name" value="FRUCTOSE-1,6-BISPHOSPHATASE-RELATED"/>
    <property type="match status" value="1"/>
</dbReference>
<evidence type="ECO:0000256" key="5">
    <source>
        <dbReference type="RuleBase" id="RU000508"/>
    </source>
</evidence>
<name>R1D5P2_EMIHU</name>
<dbReference type="GO" id="GO:0006002">
    <property type="term" value="P:fructose 6-phosphate metabolic process"/>
    <property type="evidence" value="ECO:0007669"/>
    <property type="project" value="TreeGrafter"/>
</dbReference>
<reference evidence="7" key="1">
    <citation type="submission" date="2012-07" db="EMBL/GenBank/DDBJ databases">
        <title>Genome variability drives Emilianias global distribution.</title>
        <authorList>
            <consortium name="DOE Joint Genome Institute"/>
            <person name="Read B."/>
            <person name="Kegel J."/>
            <person name="Klute M."/>
            <person name="Kuo A."/>
            <person name="Lefebvre S.C."/>
            <person name="Maumus F."/>
            <person name="Mayer C."/>
            <person name="Miller J."/>
            <person name="Allen A."/>
            <person name="Bidle K."/>
            <person name="Borodovsky M."/>
            <person name="Bowler C."/>
            <person name="Brownlee C."/>
            <person name="Claverie J.-M."/>
            <person name="Cock M."/>
            <person name="De Vargas C."/>
            <person name="Elias M."/>
            <person name="Frickenhaus S."/>
            <person name="Gladyshev V.N."/>
            <person name="Gonzalez K."/>
            <person name="Guda C."/>
            <person name="Hadaegh A."/>
            <person name="Herman E."/>
            <person name="Iglesias-Rodriguez D."/>
            <person name="Jones B."/>
            <person name="Lawson T."/>
            <person name="Leese F."/>
            <person name="Lin Y.-C."/>
            <person name="Lindquist E."/>
            <person name="Lobanov A."/>
            <person name="Lucas S."/>
            <person name="Malik S.-H.B."/>
            <person name="Marsh M.E."/>
            <person name="Mock T."/>
            <person name="Monier A."/>
            <person name="Moreau H."/>
            <person name="Mueller-Roeber B."/>
            <person name="Napier J."/>
            <person name="Ogata H."/>
            <person name="Parker M."/>
            <person name="Probert I."/>
            <person name="Quesneville H."/>
            <person name="Raines C."/>
            <person name="Rensing S."/>
            <person name="Riano-Pachon D.M."/>
            <person name="Richier S."/>
            <person name="Rokitta S."/>
            <person name="Salamov A."/>
            <person name="Sarno A.F."/>
            <person name="Schmutz J."/>
            <person name="Schroeder D."/>
            <person name="Shiraiwa Y."/>
            <person name="Soanes D.M."/>
            <person name="Valentin K."/>
            <person name="Van Der Giezen M."/>
            <person name="Van Der Peer Y."/>
            <person name="Vardi A."/>
            <person name="Verret F."/>
            <person name="Von Dassow P."/>
            <person name="Wheeler G."/>
            <person name="Williams B."/>
            <person name="Wilson W."/>
            <person name="Wolfe G."/>
            <person name="Wurch L.L."/>
            <person name="Young J."/>
            <person name="Dacks J.B."/>
            <person name="Delwiche C.F."/>
            <person name="Dyhrman S."/>
            <person name="Glockner G."/>
            <person name="John U."/>
            <person name="Richards T."/>
            <person name="Worden A.Z."/>
            <person name="Zhang X."/>
            <person name="Grigoriev I.V."/>
        </authorList>
    </citation>
    <scope>NUCLEOTIDE SEQUENCE</scope>
    <source>
        <strain evidence="7">CCMP1516</strain>
    </source>
</reference>
<comment type="pathway">
    <text evidence="4">Carbohydrate biosynthesis.</text>
</comment>
<feature type="domain" description="Fructose-1-6-bisphosphatase class I N-terminal" evidence="6">
    <location>
        <begin position="136"/>
        <end position="218"/>
    </location>
</feature>
<feature type="non-terminal residue" evidence="7">
    <location>
        <position position="218"/>
    </location>
</feature>
<dbReference type="GO" id="GO:0042132">
    <property type="term" value="F:fructose 1,6-bisphosphate 1-phosphatase activity"/>
    <property type="evidence" value="ECO:0007669"/>
    <property type="project" value="UniProtKB-EC"/>
</dbReference>
<comment type="catalytic activity">
    <reaction evidence="1">
        <text>beta-D-fructose 1,6-bisphosphate + H2O = beta-D-fructose 6-phosphate + phosphate</text>
        <dbReference type="Rhea" id="RHEA:11064"/>
        <dbReference type="ChEBI" id="CHEBI:15377"/>
        <dbReference type="ChEBI" id="CHEBI:32966"/>
        <dbReference type="ChEBI" id="CHEBI:43474"/>
        <dbReference type="ChEBI" id="CHEBI:57634"/>
        <dbReference type="EC" id="3.1.3.11"/>
    </reaction>
</comment>
<evidence type="ECO:0000259" key="6">
    <source>
        <dbReference type="Pfam" id="PF00316"/>
    </source>
</evidence>
<comment type="similarity">
    <text evidence="5">Belongs to the FBPase class 1 family.</text>
</comment>
<dbReference type="GO" id="GO:0005986">
    <property type="term" value="P:sucrose biosynthetic process"/>
    <property type="evidence" value="ECO:0007669"/>
    <property type="project" value="TreeGrafter"/>
</dbReference>
<dbReference type="KEGG" id="ehx:EMIHUDRAFT_248640"/>
<protein>
    <recommendedName>
        <fullName evidence="2">fructose-bisphosphatase</fullName>
        <ecNumber evidence="2">3.1.3.11</ecNumber>
    </recommendedName>
</protein>
<dbReference type="GO" id="GO:0030388">
    <property type="term" value="P:fructose 1,6-bisphosphate metabolic process"/>
    <property type="evidence" value="ECO:0007669"/>
    <property type="project" value="TreeGrafter"/>
</dbReference>
<dbReference type="GO" id="GO:0006094">
    <property type="term" value="P:gluconeogenesis"/>
    <property type="evidence" value="ECO:0007669"/>
    <property type="project" value="TreeGrafter"/>
</dbReference>
<evidence type="ECO:0000313" key="7">
    <source>
        <dbReference type="EMBL" id="EOD09880.1"/>
    </source>
</evidence>
<evidence type="ECO:0000256" key="1">
    <source>
        <dbReference type="ARBA" id="ARBA00001273"/>
    </source>
</evidence>
<evidence type="ECO:0000256" key="2">
    <source>
        <dbReference type="ARBA" id="ARBA00013093"/>
    </source>
</evidence>
<dbReference type="InterPro" id="IPR000146">
    <property type="entry name" value="FBPase_class-1"/>
</dbReference>
<dbReference type="GeneID" id="17256027"/>